<dbReference type="OrthoDB" id="9892243at2"/>
<sequence length="230" mass="25699">MKKIIIIAIMSMLLSCASVHPGKYGKQIRGDGSIAQKRKAPTEAGLLISGDMEKAMSGDFYKFMVFTVENKTGNIARVSDVIVDFHNEKFNNEIKITSGQELNRWYEATMAEKRRKEQNRSTGFSFAAIGGGLLAAFTDNSLSNVGVALLAGGVASLTIDELYKSKKELERGKVFPDAHLMSGDFQVPAGLYERKWIVFNVMDKDNLPESLELSYMVNDREERIFVPIKW</sequence>
<keyword evidence="3" id="KW-1185">Reference proteome</keyword>
<reference evidence="2 3" key="1">
    <citation type="journal article" date="2010" name="Stand. Genomic Sci.">
        <title>Complete genome sequence of Ilyobacter polytropus type strain (CuHbu1).</title>
        <authorList>
            <person name="Sikorski J."/>
            <person name="Chertkov O."/>
            <person name="Lapidus A."/>
            <person name="Nolan M."/>
            <person name="Lucas S."/>
            <person name="Del Rio T.G."/>
            <person name="Tice H."/>
            <person name="Cheng J.F."/>
            <person name="Tapia R."/>
            <person name="Han C."/>
            <person name="Goodwin L."/>
            <person name="Pitluck S."/>
            <person name="Liolios K."/>
            <person name="Ivanova N."/>
            <person name="Mavromatis K."/>
            <person name="Mikhailova N."/>
            <person name="Pati A."/>
            <person name="Chen A."/>
            <person name="Palaniappan K."/>
            <person name="Land M."/>
            <person name="Hauser L."/>
            <person name="Chang Y.J."/>
            <person name="Jeffries C.D."/>
            <person name="Brambilla E."/>
            <person name="Yasawong M."/>
            <person name="Rohde M."/>
            <person name="Pukall R."/>
            <person name="Spring S."/>
            <person name="Goker M."/>
            <person name="Woyke T."/>
            <person name="Bristow J."/>
            <person name="Eisen J.A."/>
            <person name="Markowitz V."/>
            <person name="Hugenholtz P."/>
            <person name="Kyrpides N.C."/>
            <person name="Klenk H.P."/>
        </authorList>
    </citation>
    <scope>NUCLEOTIDE SEQUENCE [LARGE SCALE GENOMIC DNA]</scope>
    <source>
        <strain evidence="3">ATCC 51220 / DSM 2926 / LMG 16218 / CuHBu1</strain>
    </source>
</reference>
<evidence type="ECO:0008006" key="4">
    <source>
        <dbReference type="Google" id="ProtNLM"/>
    </source>
</evidence>
<dbReference type="eggNOG" id="ENOG50348AC">
    <property type="taxonomic scope" value="Bacteria"/>
</dbReference>
<dbReference type="PROSITE" id="PS51257">
    <property type="entry name" value="PROKAR_LIPOPROTEIN"/>
    <property type="match status" value="1"/>
</dbReference>
<feature type="signal peptide" evidence="1">
    <location>
        <begin position="1"/>
        <end position="17"/>
    </location>
</feature>
<evidence type="ECO:0000313" key="2">
    <source>
        <dbReference type="EMBL" id="ADO83209.1"/>
    </source>
</evidence>
<evidence type="ECO:0000313" key="3">
    <source>
        <dbReference type="Proteomes" id="UP000006875"/>
    </source>
</evidence>
<organism evidence="2 3">
    <name type="scientific">Ilyobacter polytropus (strain ATCC 51220 / DSM 2926 / LMG 16218 / CuHBu1)</name>
    <dbReference type="NCBI Taxonomy" id="572544"/>
    <lineage>
        <taxon>Bacteria</taxon>
        <taxon>Fusobacteriati</taxon>
        <taxon>Fusobacteriota</taxon>
        <taxon>Fusobacteriia</taxon>
        <taxon>Fusobacteriales</taxon>
        <taxon>Fusobacteriaceae</taxon>
        <taxon>Ilyobacter</taxon>
    </lineage>
</organism>
<dbReference type="AlphaFoldDB" id="E3HAM2"/>
<feature type="chain" id="PRO_5003170910" description="Lipoprotein" evidence="1">
    <location>
        <begin position="18"/>
        <end position="230"/>
    </location>
</feature>
<name>E3HAM2_ILYPC</name>
<dbReference type="KEGG" id="ipo:Ilyop_1429"/>
<gene>
    <name evidence="2" type="ordered locus">Ilyop_1429</name>
</gene>
<accession>E3HAM2</accession>
<dbReference type="HOGENOM" id="CLU_1203528_0_0_0"/>
<proteinExistence type="predicted"/>
<dbReference type="EMBL" id="CP002281">
    <property type="protein sequence ID" value="ADO83209.1"/>
    <property type="molecule type" value="Genomic_DNA"/>
</dbReference>
<keyword evidence="1" id="KW-0732">Signal</keyword>
<protein>
    <recommendedName>
        <fullName evidence="4">Lipoprotein</fullName>
    </recommendedName>
</protein>
<evidence type="ECO:0000256" key="1">
    <source>
        <dbReference type="SAM" id="SignalP"/>
    </source>
</evidence>
<dbReference type="Proteomes" id="UP000006875">
    <property type="component" value="Chromosome"/>
</dbReference>
<dbReference type="STRING" id="572544.Ilyop_1429"/>
<dbReference type="RefSeq" id="WP_013387876.1">
    <property type="nucleotide sequence ID" value="NC_014632.1"/>
</dbReference>